<dbReference type="InterPro" id="IPR019613">
    <property type="entry name" value="DUF4198"/>
</dbReference>
<evidence type="ECO:0000313" key="2">
    <source>
        <dbReference type="Proteomes" id="UP000198310"/>
    </source>
</evidence>
<accession>A0A238XZ02</accession>
<proteinExistence type="predicted"/>
<organism evidence="1 2">
    <name type="scientific">Hymenobacter mucosus</name>
    <dbReference type="NCBI Taxonomy" id="1411120"/>
    <lineage>
        <taxon>Bacteria</taxon>
        <taxon>Pseudomonadati</taxon>
        <taxon>Bacteroidota</taxon>
        <taxon>Cytophagia</taxon>
        <taxon>Cytophagales</taxon>
        <taxon>Hymenobacteraceae</taxon>
        <taxon>Hymenobacter</taxon>
    </lineage>
</organism>
<dbReference type="Pfam" id="PF10670">
    <property type="entry name" value="DUF4198"/>
    <property type="match status" value="1"/>
</dbReference>
<evidence type="ECO:0000313" key="1">
    <source>
        <dbReference type="EMBL" id="SNR64276.1"/>
    </source>
</evidence>
<dbReference type="EMBL" id="FZNS01000004">
    <property type="protein sequence ID" value="SNR64276.1"/>
    <property type="molecule type" value="Genomic_DNA"/>
</dbReference>
<reference evidence="2" key="1">
    <citation type="submission" date="2017-06" db="EMBL/GenBank/DDBJ databases">
        <authorList>
            <person name="Varghese N."/>
            <person name="Submissions S."/>
        </authorList>
    </citation>
    <scope>NUCLEOTIDE SEQUENCE [LARGE SCALE GENOMIC DNA]</scope>
    <source>
        <strain evidence="2">DSM 28041</strain>
    </source>
</reference>
<dbReference type="RefSeq" id="WP_089332868.1">
    <property type="nucleotide sequence ID" value="NZ_FZNS01000004.1"/>
</dbReference>
<dbReference type="Proteomes" id="UP000198310">
    <property type="component" value="Unassembled WGS sequence"/>
</dbReference>
<protein>
    <submittedName>
        <fullName evidence="1">Uncharacterized conserved protein, contains GH25 family domain</fullName>
    </submittedName>
</protein>
<sequence length="276" mass="30517">MTRRLHLLVSLLLLGGTAIAQEFWLEPVRFIVAPGAVVHLRRLMGRGFQQPQRWAGRSSRLTTFRHYAPGQLPVDLLPTMAAADTLQSTLTIAQPGTHLLALATNDAYSTLAANEFNDYLREAKLDYIVALRQQREEMQKPGREAYRRCAKTLVQAGPVSAADTARAWSRATGLPLELVPEQNPYALHAGASLTLRVLAAGRPVPGQVVQVWQRTSLPAAPPLQLRSNQNGRVLFRLSGPGDYLVSTVRMTPALNHPQAEWQSTWSTLSFGFKPDR</sequence>
<gene>
    <name evidence="1" type="ORF">SAMN06269173_104518</name>
</gene>
<keyword evidence="2" id="KW-1185">Reference proteome</keyword>
<dbReference type="AlphaFoldDB" id="A0A238XZ02"/>
<name>A0A238XZ02_9BACT</name>